<keyword evidence="1" id="KW-0812">Transmembrane</keyword>
<dbReference type="HOGENOM" id="CLU_099411_1_0_6"/>
<keyword evidence="2" id="KW-0645">Protease</keyword>
<dbReference type="GO" id="GO:0006508">
    <property type="term" value="P:proteolysis"/>
    <property type="evidence" value="ECO:0007669"/>
    <property type="project" value="UniProtKB-KW"/>
</dbReference>
<name>L0H3V2_9GAMM</name>
<dbReference type="KEGG" id="tmb:Thimo_3613"/>
<dbReference type="InterPro" id="IPR011969">
    <property type="entry name" value="Clan_AA_Asp_peptidase_C"/>
</dbReference>
<keyword evidence="1" id="KW-0472">Membrane</keyword>
<evidence type="ECO:0000313" key="2">
    <source>
        <dbReference type="EMBL" id="AGA92269.1"/>
    </source>
</evidence>
<dbReference type="RefSeq" id="WP_015282394.1">
    <property type="nucleotide sequence ID" value="NC_019940.1"/>
</dbReference>
<dbReference type="InterPro" id="IPR021109">
    <property type="entry name" value="Peptidase_aspartic_dom_sf"/>
</dbReference>
<dbReference type="Gene3D" id="2.40.70.10">
    <property type="entry name" value="Acid Proteases"/>
    <property type="match status" value="1"/>
</dbReference>
<dbReference type="InterPro" id="IPR034122">
    <property type="entry name" value="Retropepsin-like_bacterial"/>
</dbReference>
<dbReference type="CDD" id="cd05483">
    <property type="entry name" value="retropepsin_like_bacteria"/>
    <property type="match status" value="1"/>
</dbReference>
<gene>
    <name evidence="2" type="ORF">Thimo_3613</name>
</gene>
<keyword evidence="2" id="KW-0378">Hydrolase</keyword>
<sequence length="179" mass="19806">MSDSDLRADSLPSRIGKWMMVGAWVMGFALLWLLFHGVIEEQRNPNRDPEVQLAGSGAPELVLQRNRAGHYLAAGLINGHRVTFLLDTGATMVALPLALARRLDLPLRRGGQTRTANGAVYTWSTRLRSVDIGGLEVRDVRALVLPNLPGDEVLLGMNYLKRFEIVQRGDTLTLRRVAP</sequence>
<dbReference type="SUPFAM" id="SSF50630">
    <property type="entry name" value="Acid proteases"/>
    <property type="match status" value="1"/>
</dbReference>
<evidence type="ECO:0000256" key="1">
    <source>
        <dbReference type="SAM" id="Phobius"/>
    </source>
</evidence>
<dbReference type="OrthoDB" id="185963at2"/>
<reference evidence="2 3" key="1">
    <citation type="submission" date="2011-09" db="EMBL/GenBank/DDBJ databases">
        <title>Complete sequence of chromosome of Thioflavicoccus mobilis 8321.</title>
        <authorList>
            <consortium name="US DOE Joint Genome Institute"/>
            <person name="Lucas S."/>
            <person name="Han J."/>
            <person name="Lapidus A."/>
            <person name="Cheng J.-F."/>
            <person name="Goodwin L."/>
            <person name="Pitluck S."/>
            <person name="Peters L."/>
            <person name="Ovchinnikova G."/>
            <person name="Lu M."/>
            <person name="Detter J.C."/>
            <person name="Han C."/>
            <person name="Tapia R."/>
            <person name="Land M."/>
            <person name="Hauser L."/>
            <person name="Kyrpides N."/>
            <person name="Ivanova N."/>
            <person name="Pagani I."/>
            <person name="Vogl K."/>
            <person name="Liu Z."/>
            <person name="Imhoff J."/>
            <person name="Thiel V."/>
            <person name="Frigaard N.-U."/>
            <person name="Bryant D."/>
            <person name="Woyke T."/>
        </authorList>
    </citation>
    <scope>NUCLEOTIDE SEQUENCE [LARGE SCALE GENOMIC DNA]</scope>
    <source>
        <strain evidence="2 3">8321</strain>
    </source>
</reference>
<keyword evidence="1" id="KW-1133">Transmembrane helix</keyword>
<dbReference type="eggNOG" id="COG3577">
    <property type="taxonomic scope" value="Bacteria"/>
</dbReference>
<dbReference type="Pfam" id="PF13975">
    <property type="entry name" value="gag-asp_proteas"/>
    <property type="match status" value="1"/>
</dbReference>
<dbReference type="GO" id="GO:0004190">
    <property type="term" value="F:aspartic-type endopeptidase activity"/>
    <property type="evidence" value="ECO:0007669"/>
    <property type="project" value="InterPro"/>
</dbReference>
<organism evidence="2 3">
    <name type="scientific">Thioflavicoccus mobilis 8321</name>
    <dbReference type="NCBI Taxonomy" id="765912"/>
    <lineage>
        <taxon>Bacteria</taxon>
        <taxon>Pseudomonadati</taxon>
        <taxon>Pseudomonadota</taxon>
        <taxon>Gammaproteobacteria</taxon>
        <taxon>Chromatiales</taxon>
        <taxon>Chromatiaceae</taxon>
        <taxon>Thioflavicoccus</taxon>
    </lineage>
</organism>
<accession>L0H3V2</accession>
<protein>
    <submittedName>
        <fullName evidence="2">Clan AA aspartic protease, TIGR02281 family</fullName>
    </submittedName>
</protein>
<dbReference type="STRING" id="765912.Thimo_3613"/>
<proteinExistence type="predicted"/>
<keyword evidence="3" id="KW-1185">Reference proteome</keyword>
<feature type="transmembrane region" description="Helical" evidence="1">
    <location>
        <begin position="21"/>
        <end position="39"/>
    </location>
</feature>
<dbReference type="NCBIfam" id="TIGR02281">
    <property type="entry name" value="clan_AA_DTGA"/>
    <property type="match status" value="1"/>
</dbReference>
<dbReference type="PATRIC" id="fig|765912.4.peg.3536"/>
<evidence type="ECO:0000313" key="3">
    <source>
        <dbReference type="Proteomes" id="UP000010816"/>
    </source>
</evidence>
<dbReference type="AlphaFoldDB" id="L0H3V2"/>
<dbReference type="Proteomes" id="UP000010816">
    <property type="component" value="Chromosome"/>
</dbReference>
<dbReference type="InterPro" id="IPR001969">
    <property type="entry name" value="Aspartic_peptidase_AS"/>
</dbReference>
<dbReference type="PROSITE" id="PS00141">
    <property type="entry name" value="ASP_PROTEASE"/>
    <property type="match status" value="1"/>
</dbReference>
<dbReference type="EMBL" id="CP003051">
    <property type="protein sequence ID" value="AGA92269.1"/>
    <property type="molecule type" value="Genomic_DNA"/>
</dbReference>